<dbReference type="PROSITE" id="PS50943">
    <property type="entry name" value="HTH_CROC1"/>
    <property type="match status" value="1"/>
</dbReference>
<sequence length="67" mass="7351">MNELQPTITILEIRAKNKMTQAEFGDSIGVSAQSVSSWERDICSISPRNLIKICHKYGVSSVDLLGA</sequence>
<name>A0A9X7S5S4_STRDY</name>
<organism evidence="2 3">
    <name type="scientific">Streptococcus dysgalactiae subsp. dysgalactiae</name>
    <dbReference type="NCBI Taxonomy" id="99822"/>
    <lineage>
        <taxon>Bacteria</taxon>
        <taxon>Bacillati</taxon>
        <taxon>Bacillota</taxon>
        <taxon>Bacilli</taxon>
        <taxon>Lactobacillales</taxon>
        <taxon>Streptococcaceae</taxon>
        <taxon>Streptococcus</taxon>
    </lineage>
</organism>
<dbReference type="PANTHER" id="PTHR46558:SF11">
    <property type="entry name" value="HTH-TYPE TRANSCRIPTIONAL REGULATOR XRE"/>
    <property type="match status" value="1"/>
</dbReference>
<dbReference type="RefSeq" id="WP_155778382.1">
    <property type="nucleotide sequence ID" value="NZ_CP033165.1"/>
</dbReference>
<dbReference type="CDD" id="cd00093">
    <property type="entry name" value="HTH_XRE"/>
    <property type="match status" value="1"/>
</dbReference>
<dbReference type="GO" id="GO:0003677">
    <property type="term" value="F:DNA binding"/>
    <property type="evidence" value="ECO:0007669"/>
    <property type="project" value="UniProtKB-KW"/>
</dbReference>
<evidence type="ECO:0000256" key="1">
    <source>
        <dbReference type="ARBA" id="ARBA00023125"/>
    </source>
</evidence>
<evidence type="ECO:0000313" key="3">
    <source>
        <dbReference type="Proteomes" id="UP000347383"/>
    </source>
</evidence>
<dbReference type="Pfam" id="PF01381">
    <property type="entry name" value="HTH_3"/>
    <property type="match status" value="1"/>
</dbReference>
<dbReference type="InterPro" id="IPR010982">
    <property type="entry name" value="Lambda_DNA-bd_dom_sf"/>
</dbReference>
<proteinExistence type="predicted"/>
<keyword evidence="1" id="KW-0238">DNA-binding</keyword>
<dbReference type="InterPro" id="IPR001387">
    <property type="entry name" value="Cro/C1-type_HTH"/>
</dbReference>
<dbReference type="PANTHER" id="PTHR46558">
    <property type="entry name" value="TRACRIPTIONAL REGULATORY PROTEIN-RELATED-RELATED"/>
    <property type="match status" value="1"/>
</dbReference>
<evidence type="ECO:0000313" key="2">
    <source>
        <dbReference type="EMBL" id="QGH01415.1"/>
    </source>
</evidence>
<dbReference type="SUPFAM" id="SSF47413">
    <property type="entry name" value="lambda repressor-like DNA-binding domains"/>
    <property type="match status" value="1"/>
</dbReference>
<gene>
    <name evidence="2" type="ORF">EA457_02055</name>
</gene>
<dbReference type="Proteomes" id="UP000347383">
    <property type="component" value="Chromosome"/>
</dbReference>
<protein>
    <submittedName>
        <fullName evidence="2">XRE family transcriptional regulator</fullName>
    </submittedName>
</protein>
<dbReference type="EMBL" id="CP033165">
    <property type="protein sequence ID" value="QGH01415.1"/>
    <property type="molecule type" value="Genomic_DNA"/>
</dbReference>
<dbReference type="SMART" id="SM00530">
    <property type="entry name" value="HTH_XRE"/>
    <property type="match status" value="1"/>
</dbReference>
<reference evidence="2 3" key="1">
    <citation type="submission" date="2018-10" db="EMBL/GenBank/DDBJ databases">
        <title>Comparative Genomics Analysis of the Streptococcus dysgalactiae subspecies dysgalactiae.</title>
        <authorList>
            <person name="Koh T.H."/>
            <person name="Abdul Rahman N."/>
            <person name="Sessions O.M."/>
        </authorList>
    </citation>
    <scope>NUCLEOTIDE SEQUENCE [LARGE SCALE GENOMIC DNA]</scope>
    <source>
        <strain evidence="2 3">DB60705-15</strain>
    </source>
</reference>
<dbReference type="AlphaFoldDB" id="A0A9X7S5S4"/>
<dbReference type="Gene3D" id="1.10.260.40">
    <property type="entry name" value="lambda repressor-like DNA-binding domains"/>
    <property type="match status" value="1"/>
</dbReference>
<accession>A0A9X7S5S4</accession>